<keyword evidence="12" id="KW-0648">Protein biosynthesis</keyword>
<dbReference type="RefSeq" id="WP_338181326.1">
    <property type="nucleotide sequence ID" value="NZ_JAEKNQ010000054.1"/>
</dbReference>
<dbReference type="FunFam" id="1.10.287.180:FF:000001">
    <property type="entry name" value="Transcription elongation factor GreA"/>
    <property type="match status" value="1"/>
</dbReference>
<dbReference type="InterPro" id="IPR028624">
    <property type="entry name" value="Tscrpt_elong_fac_GreA/B"/>
</dbReference>
<gene>
    <name evidence="8 12" type="primary">greA</name>
    <name evidence="12" type="ORF">JF888_13360</name>
</gene>
<evidence type="ECO:0000259" key="11">
    <source>
        <dbReference type="Pfam" id="PF03449"/>
    </source>
</evidence>
<dbReference type="InterPro" id="IPR018151">
    <property type="entry name" value="TF_GreA/GreB_CS"/>
</dbReference>
<dbReference type="AlphaFoldDB" id="A0A934N7X7"/>
<keyword evidence="3 8" id="KW-0805">Transcription regulation</keyword>
<feature type="domain" description="Transcription elongation factor GreA/GreB N-terminal" evidence="11">
    <location>
        <begin position="8"/>
        <end position="76"/>
    </location>
</feature>
<evidence type="ECO:0000313" key="13">
    <source>
        <dbReference type="Proteomes" id="UP000620075"/>
    </source>
</evidence>
<dbReference type="SUPFAM" id="SSF54534">
    <property type="entry name" value="FKBP-like"/>
    <property type="match status" value="1"/>
</dbReference>
<name>A0A934N7X7_9BACT</name>
<keyword evidence="5 8" id="KW-0804">Transcription</keyword>
<dbReference type="GO" id="GO:0003677">
    <property type="term" value="F:DNA binding"/>
    <property type="evidence" value="ECO:0007669"/>
    <property type="project" value="UniProtKB-UniRule"/>
</dbReference>
<keyword evidence="12" id="KW-0251">Elongation factor</keyword>
<evidence type="ECO:0000256" key="7">
    <source>
        <dbReference type="ARBA" id="ARBA00030776"/>
    </source>
</evidence>
<organism evidence="12 13">
    <name type="scientific">Candidatus Dormiibacter inghamiae</name>
    <dbReference type="NCBI Taxonomy" id="3127013"/>
    <lineage>
        <taxon>Bacteria</taxon>
        <taxon>Bacillati</taxon>
        <taxon>Candidatus Dormiibacterota</taxon>
        <taxon>Candidatus Dormibacteria</taxon>
        <taxon>Candidatus Dormibacterales</taxon>
        <taxon>Candidatus Dormibacteraceae</taxon>
        <taxon>Candidatus Dormiibacter</taxon>
    </lineage>
</organism>
<comment type="function">
    <text evidence="6 8">Necessary for efficient RNA polymerase transcription elongation past template-encoded arresting sites. The arresting sites in DNA have the property of trapping a certain fraction of elongating RNA polymerases that pass through, resulting in locked ternary complexes. Cleavage of the nascent transcript by cleavage factors such as GreA or GreB allows the resumption of elongation from the new 3'terminus. GreA releases sequences of 2 to 3 nucleotides.</text>
</comment>
<dbReference type="GO" id="GO:0070063">
    <property type="term" value="F:RNA polymerase binding"/>
    <property type="evidence" value="ECO:0007669"/>
    <property type="project" value="InterPro"/>
</dbReference>
<dbReference type="GO" id="GO:0032784">
    <property type="term" value="P:regulation of DNA-templated transcription elongation"/>
    <property type="evidence" value="ECO:0007669"/>
    <property type="project" value="UniProtKB-UniRule"/>
</dbReference>
<feature type="domain" description="Transcription elongation factor GreA/GreB C-terminal" evidence="10">
    <location>
        <begin position="83"/>
        <end position="153"/>
    </location>
</feature>
<evidence type="ECO:0000256" key="5">
    <source>
        <dbReference type="ARBA" id="ARBA00023163"/>
    </source>
</evidence>
<keyword evidence="4 8" id="KW-0238">DNA-binding</keyword>
<sequence>MDLTQPVLLTAEGLEKLKQELEQARQRRIEAADRMKEAAQPGDIEDNPEYEQAKEEVQRIDDRIYELNEMIGRAQIIRERHSSTVDAGSTIELEDDQGEKVVYHLVGAVEADPGAGRISLESPLGRALLGRKKGDRVSVAAPAGTLEMRILAVN</sequence>
<dbReference type="GO" id="GO:0006354">
    <property type="term" value="P:DNA-templated transcription elongation"/>
    <property type="evidence" value="ECO:0007669"/>
    <property type="project" value="TreeGrafter"/>
</dbReference>
<dbReference type="NCBIfam" id="NF001263">
    <property type="entry name" value="PRK00226.1-4"/>
    <property type="match status" value="1"/>
</dbReference>
<dbReference type="InterPro" id="IPR036953">
    <property type="entry name" value="GreA/GreB_C_sf"/>
</dbReference>
<dbReference type="PIRSF" id="PIRSF006092">
    <property type="entry name" value="GreA_GreB"/>
    <property type="match status" value="1"/>
</dbReference>
<dbReference type="PANTHER" id="PTHR30437:SF4">
    <property type="entry name" value="TRANSCRIPTION ELONGATION FACTOR GREA"/>
    <property type="match status" value="1"/>
</dbReference>
<evidence type="ECO:0000256" key="3">
    <source>
        <dbReference type="ARBA" id="ARBA00023015"/>
    </source>
</evidence>
<accession>A0A934N7X7</accession>
<dbReference type="InterPro" id="IPR023459">
    <property type="entry name" value="Tscrpt_elong_fac_GreA/B_fam"/>
</dbReference>
<reference evidence="12 13" key="1">
    <citation type="submission" date="2020-10" db="EMBL/GenBank/DDBJ databases">
        <title>Ca. Dormibacterota MAGs.</title>
        <authorList>
            <person name="Montgomery K."/>
        </authorList>
    </citation>
    <scope>NUCLEOTIDE SEQUENCE [LARGE SCALE GENOMIC DNA]</scope>
    <source>
        <strain evidence="12">SC8811_S16_3</strain>
    </source>
</reference>
<evidence type="ECO:0000259" key="10">
    <source>
        <dbReference type="Pfam" id="PF01272"/>
    </source>
</evidence>
<evidence type="ECO:0000256" key="4">
    <source>
        <dbReference type="ARBA" id="ARBA00023125"/>
    </source>
</evidence>
<dbReference type="FunFam" id="3.10.50.30:FF:000001">
    <property type="entry name" value="Transcription elongation factor GreA"/>
    <property type="match status" value="1"/>
</dbReference>
<protein>
    <recommendedName>
        <fullName evidence="2 8">Transcription elongation factor GreA</fullName>
    </recommendedName>
    <alternativeName>
        <fullName evidence="7 8">Transcript cleavage factor GreA</fullName>
    </alternativeName>
</protein>
<dbReference type="Pfam" id="PF01272">
    <property type="entry name" value="GreA_GreB"/>
    <property type="match status" value="1"/>
</dbReference>
<dbReference type="Gene3D" id="1.10.287.180">
    <property type="entry name" value="Transcription elongation factor, GreA/GreB, N-terminal domain"/>
    <property type="match status" value="1"/>
</dbReference>
<comment type="similarity">
    <text evidence="1 8">Belongs to the GreA/GreB family.</text>
</comment>
<dbReference type="InterPro" id="IPR036805">
    <property type="entry name" value="Tscrpt_elong_fac_GreA/B_N_sf"/>
</dbReference>
<comment type="caution">
    <text evidence="12">The sequence shown here is derived from an EMBL/GenBank/DDBJ whole genome shotgun (WGS) entry which is preliminary data.</text>
</comment>
<dbReference type="EMBL" id="JAEKNQ010000054">
    <property type="protein sequence ID" value="MBJ7604160.1"/>
    <property type="molecule type" value="Genomic_DNA"/>
</dbReference>
<evidence type="ECO:0000256" key="8">
    <source>
        <dbReference type="HAMAP-Rule" id="MF_00105"/>
    </source>
</evidence>
<evidence type="ECO:0000313" key="12">
    <source>
        <dbReference type="EMBL" id="MBJ7604160.1"/>
    </source>
</evidence>
<proteinExistence type="inferred from homology"/>
<dbReference type="InterPro" id="IPR022691">
    <property type="entry name" value="Tscrpt_elong_fac_GreA/B_N"/>
</dbReference>
<dbReference type="Pfam" id="PF03449">
    <property type="entry name" value="GreA_GreB_N"/>
    <property type="match status" value="1"/>
</dbReference>
<dbReference type="InterPro" id="IPR001437">
    <property type="entry name" value="Tscrpt_elong_fac_GreA/B_C"/>
</dbReference>
<evidence type="ECO:0000256" key="1">
    <source>
        <dbReference type="ARBA" id="ARBA00008213"/>
    </source>
</evidence>
<dbReference type="HAMAP" id="MF_00105">
    <property type="entry name" value="GreA_GreB"/>
    <property type="match status" value="1"/>
</dbReference>
<dbReference type="GO" id="GO:0003746">
    <property type="term" value="F:translation elongation factor activity"/>
    <property type="evidence" value="ECO:0007669"/>
    <property type="project" value="UniProtKB-KW"/>
</dbReference>
<feature type="region of interest" description="Disordered" evidence="9">
    <location>
        <begin position="32"/>
        <end position="56"/>
    </location>
</feature>
<dbReference type="SUPFAM" id="SSF46557">
    <property type="entry name" value="GreA transcript cleavage protein, N-terminal domain"/>
    <property type="match status" value="1"/>
</dbReference>
<dbReference type="Gene3D" id="3.10.50.30">
    <property type="entry name" value="Transcription elongation factor, GreA/GreB, C-terminal domain"/>
    <property type="match status" value="1"/>
</dbReference>
<evidence type="ECO:0000256" key="9">
    <source>
        <dbReference type="SAM" id="MobiDB-lite"/>
    </source>
</evidence>
<evidence type="ECO:0000256" key="6">
    <source>
        <dbReference type="ARBA" id="ARBA00024916"/>
    </source>
</evidence>
<evidence type="ECO:0000256" key="2">
    <source>
        <dbReference type="ARBA" id="ARBA00013729"/>
    </source>
</evidence>
<dbReference type="PROSITE" id="PS00830">
    <property type="entry name" value="GREAB_2"/>
    <property type="match status" value="1"/>
</dbReference>
<dbReference type="Proteomes" id="UP000620075">
    <property type="component" value="Unassembled WGS sequence"/>
</dbReference>
<dbReference type="PANTHER" id="PTHR30437">
    <property type="entry name" value="TRANSCRIPTION ELONGATION FACTOR GREA"/>
    <property type="match status" value="1"/>
</dbReference>